<dbReference type="EMBL" id="JACHLY010000001">
    <property type="protein sequence ID" value="MBB5996988.1"/>
    <property type="molecule type" value="Genomic_DNA"/>
</dbReference>
<keyword evidence="1" id="KW-0472">Membrane</keyword>
<name>A0A841E760_9ACTN</name>
<protein>
    <submittedName>
        <fullName evidence="2">Uncharacterized protein</fullName>
    </submittedName>
</protein>
<evidence type="ECO:0000313" key="3">
    <source>
        <dbReference type="Proteomes" id="UP000578077"/>
    </source>
</evidence>
<dbReference type="RefSeq" id="WP_184633320.1">
    <property type="nucleotide sequence ID" value="NZ_BAABKT010000003.1"/>
</dbReference>
<dbReference type="AlphaFoldDB" id="A0A841E760"/>
<keyword evidence="1" id="KW-0812">Transmembrane</keyword>
<comment type="caution">
    <text evidence="2">The sequence shown here is derived from an EMBL/GenBank/DDBJ whole genome shotgun (WGS) entry which is preliminary data.</text>
</comment>
<keyword evidence="1" id="KW-1133">Transmembrane helix</keyword>
<proteinExistence type="predicted"/>
<reference evidence="2 3" key="1">
    <citation type="submission" date="2020-08" db="EMBL/GenBank/DDBJ databases">
        <title>Sequencing the genomes of 1000 actinobacteria strains.</title>
        <authorList>
            <person name="Klenk H.-P."/>
        </authorList>
    </citation>
    <scope>NUCLEOTIDE SEQUENCE [LARGE SCALE GENOMIC DNA]</scope>
    <source>
        <strain evidence="2 3">DSM 44593</strain>
    </source>
</reference>
<organism evidence="2 3">
    <name type="scientific">Streptomonospora salina</name>
    <dbReference type="NCBI Taxonomy" id="104205"/>
    <lineage>
        <taxon>Bacteria</taxon>
        <taxon>Bacillati</taxon>
        <taxon>Actinomycetota</taxon>
        <taxon>Actinomycetes</taxon>
        <taxon>Streptosporangiales</taxon>
        <taxon>Nocardiopsidaceae</taxon>
        <taxon>Streptomonospora</taxon>
    </lineage>
</organism>
<dbReference type="Proteomes" id="UP000578077">
    <property type="component" value="Unassembled WGS sequence"/>
</dbReference>
<keyword evidence="3" id="KW-1185">Reference proteome</keyword>
<feature type="transmembrane region" description="Helical" evidence="1">
    <location>
        <begin position="44"/>
        <end position="61"/>
    </location>
</feature>
<accession>A0A841E760</accession>
<feature type="transmembrane region" description="Helical" evidence="1">
    <location>
        <begin position="81"/>
        <end position="98"/>
    </location>
</feature>
<sequence>MDSRASPAPVQPPTGGGAVGAAAAAGTAVALAAWHWNADVPDPVAHRVFLAVLVLGGLLLAAEPLNREPRMPVRIPTGAHLFYLGLLAGTALGTTAWSQLDSVFWYQLWWAGPLATGLVAAIWDRRYGRPRFGGDAHTPAGPRSR</sequence>
<evidence type="ECO:0000256" key="1">
    <source>
        <dbReference type="SAM" id="Phobius"/>
    </source>
</evidence>
<feature type="transmembrane region" description="Helical" evidence="1">
    <location>
        <begin position="104"/>
        <end position="123"/>
    </location>
</feature>
<gene>
    <name evidence="2" type="ORF">HNR25_000739</name>
</gene>
<evidence type="ECO:0000313" key="2">
    <source>
        <dbReference type="EMBL" id="MBB5996988.1"/>
    </source>
</evidence>